<organism evidence="2 3">
    <name type="scientific">Hallerella succinigenes</name>
    <dbReference type="NCBI Taxonomy" id="1896222"/>
    <lineage>
        <taxon>Bacteria</taxon>
        <taxon>Pseudomonadati</taxon>
        <taxon>Fibrobacterota</taxon>
        <taxon>Fibrobacteria</taxon>
        <taxon>Fibrobacterales</taxon>
        <taxon>Fibrobacteraceae</taxon>
        <taxon>Hallerella</taxon>
    </lineage>
</organism>
<name>A0A2M9A6E2_9BACT</name>
<dbReference type="InterPro" id="IPR013766">
    <property type="entry name" value="Thioredoxin_domain"/>
</dbReference>
<dbReference type="InterPro" id="IPR036249">
    <property type="entry name" value="Thioredoxin-like_sf"/>
</dbReference>
<dbReference type="InterPro" id="IPR011990">
    <property type="entry name" value="TPR-like_helical_dom_sf"/>
</dbReference>
<dbReference type="Gene3D" id="1.25.40.10">
    <property type="entry name" value="Tetratricopeptide repeat domain"/>
    <property type="match status" value="2"/>
</dbReference>
<evidence type="ECO:0000313" key="2">
    <source>
        <dbReference type="EMBL" id="PJJ41269.1"/>
    </source>
</evidence>
<dbReference type="SUPFAM" id="SSF52833">
    <property type="entry name" value="Thioredoxin-like"/>
    <property type="match status" value="1"/>
</dbReference>
<dbReference type="OrthoDB" id="9790390at2"/>
<reference evidence="2 3" key="1">
    <citation type="submission" date="2017-11" db="EMBL/GenBank/DDBJ databases">
        <title>Animal gut microbial communities from fecal samples from Wisconsin, USA.</title>
        <authorList>
            <person name="Neumann A."/>
        </authorList>
    </citation>
    <scope>NUCLEOTIDE SEQUENCE [LARGE SCALE GENOMIC DNA]</scope>
    <source>
        <strain evidence="2 3">UWS3</strain>
    </source>
</reference>
<dbReference type="Gene3D" id="3.40.30.10">
    <property type="entry name" value="Glutaredoxin"/>
    <property type="match status" value="1"/>
</dbReference>
<dbReference type="Pfam" id="PF14559">
    <property type="entry name" value="TPR_19"/>
    <property type="match status" value="1"/>
</dbReference>
<sequence length="274" mass="30595">MAKIIQVTIENFQTELMQEAENRPVVLTFASSQMPDCASYNAILEKLSSELDFTLGEVNLDIPENMAFVQTFRLQSLPFVVVLHNGQMEDAIQGKLSEDELKKRLSKFFISDEDRAKQEAEDAIAEGNFAAAKPILEGLIAKTPNEDHFKVLLAKCELGMGDPEKSKEILKQISNNSAEYANAKSLLDLMDLLVEAAKTDSVEGDAKAFREACKDAERKDYRSALEGFFHLALSNPDFKDGAAKKSMLILFGVLGPKDPLTWEYRSKLNTFLFI</sequence>
<dbReference type="Pfam" id="PF14561">
    <property type="entry name" value="TPR_20"/>
    <property type="match status" value="1"/>
</dbReference>
<dbReference type="EMBL" id="PGEX01000001">
    <property type="protein sequence ID" value="PJJ41269.1"/>
    <property type="molecule type" value="Genomic_DNA"/>
</dbReference>
<dbReference type="PANTHER" id="PTHR45663:SF11">
    <property type="entry name" value="GEO12009P1"/>
    <property type="match status" value="1"/>
</dbReference>
<gene>
    <name evidence="2" type="ORF">BGX16_1230</name>
</gene>
<dbReference type="RefSeq" id="WP_100425259.1">
    <property type="nucleotide sequence ID" value="NZ_PGEX01000001.1"/>
</dbReference>
<dbReference type="Proteomes" id="UP000231134">
    <property type="component" value="Unassembled WGS sequence"/>
</dbReference>
<dbReference type="GO" id="GO:0005737">
    <property type="term" value="C:cytoplasm"/>
    <property type="evidence" value="ECO:0007669"/>
    <property type="project" value="TreeGrafter"/>
</dbReference>
<dbReference type="Pfam" id="PF00085">
    <property type="entry name" value="Thioredoxin"/>
    <property type="match status" value="1"/>
</dbReference>
<comment type="caution">
    <text evidence="2">The sequence shown here is derived from an EMBL/GenBank/DDBJ whole genome shotgun (WGS) entry which is preliminary data.</text>
</comment>
<accession>A0A2M9A6E2</accession>
<dbReference type="AlphaFoldDB" id="A0A2M9A6E2"/>
<proteinExistence type="predicted"/>
<feature type="domain" description="Thioredoxin" evidence="1">
    <location>
        <begin position="4"/>
        <end position="106"/>
    </location>
</feature>
<dbReference type="PANTHER" id="PTHR45663">
    <property type="entry name" value="GEO12009P1"/>
    <property type="match status" value="1"/>
</dbReference>
<evidence type="ECO:0000313" key="3">
    <source>
        <dbReference type="Proteomes" id="UP000231134"/>
    </source>
</evidence>
<dbReference type="GO" id="GO:0006950">
    <property type="term" value="P:response to stress"/>
    <property type="evidence" value="ECO:0007669"/>
    <property type="project" value="UniProtKB-ARBA"/>
</dbReference>
<evidence type="ECO:0000259" key="1">
    <source>
        <dbReference type="Pfam" id="PF00085"/>
    </source>
</evidence>
<dbReference type="GO" id="GO:0015035">
    <property type="term" value="F:protein-disulfide reductase activity"/>
    <property type="evidence" value="ECO:0007669"/>
    <property type="project" value="TreeGrafter"/>
</dbReference>
<protein>
    <submittedName>
        <fullName evidence="2">Thioredoxin</fullName>
    </submittedName>
</protein>
<keyword evidence="3" id="KW-1185">Reference proteome</keyword>